<accession>A0ACD3BHW6</accession>
<name>A0ACD3BHW6_9AGAR</name>
<sequence>MPSASSLQQSDFDPGPDLHPLYPSTPHIAVLLSSHSGLNPDQKAELVSHCLSRACAFAELPLLQHLLLDPQAQVHVDLNVRDDDGIGLVSLTIHGFGAESDRDVEREECVRLLVDQGADLSADNDGWTPLHHAALLSPPTLVSYLMTHKCSPFAVTRRNLTPLDIVTAHSMLPGRDAVALILETAMHGEGWDGGRMADNRKLMGVRLSRKRRQLELRHSIGKALNIPPRWWGNDADSSQSDLSDNEDEGEPIYTPPADYTTMLVFSPPELPQIFQSLITNYQPKFRDATPANTLYLLVRFAALTCDHSWLEDLILGATDTIEETFFNNAEDITCLVFWLYNATIWLHLMQCDNSINEVCEMLGSFEALEEAINSVFVFIIRYIERKVDQILDDTMLEYAPLGSDNGNVQFESEWSIFRPFGSIRKQPQTPAATLRNGPPASPPSPNRPLSPSQGISTSPRAFASLRQTFKRSQASTTPVMNIFPLANLPLSPANLTAFLTSLNMFFTLSDINPAMTTQLWSQVMYWTSCEIFNRVITRKKYLCRSKAVQIAMNLTSIEEWIDQTGLPHGVHLHLQPVKDLLSWLQCLSSVTEFPDLVSTIQGMKNINPLQMRRAVRDYKYEVNESKMNDECVQYLTQLQKDWERHRLKLGVEALRNAMTDRDRDRESTISSLVNDGSSKHSSSSNEIPPQQNIDLLFDPPEGDMNSAWEPIHPPQVLGELLDSRYMLPLLLPSDPRKLAAAPDIAEPAPTEPGHSRHSMQSDSSSQMSTSSRTRFKWKSKNCKIREVGIAALHRLDGGRTTVRWTRSLYSIDPAEANGVDDNGLVVISQEEAEMAKDAEDADTSITPLTRKPSSRIKGRASVGE</sequence>
<gene>
    <name evidence="1" type="ORF">BDN72DRAFT_830341</name>
</gene>
<proteinExistence type="predicted"/>
<protein>
    <submittedName>
        <fullName evidence="1">Uncharacterized protein</fullName>
    </submittedName>
</protein>
<dbReference type="EMBL" id="ML208259">
    <property type="protein sequence ID" value="TFK77177.1"/>
    <property type="molecule type" value="Genomic_DNA"/>
</dbReference>
<dbReference type="Proteomes" id="UP000308600">
    <property type="component" value="Unassembled WGS sequence"/>
</dbReference>
<reference evidence="1 2" key="1">
    <citation type="journal article" date="2019" name="Nat. Ecol. Evol.">
        <title>Megaphylogeny resolves global patterns of mushroom evolution.</title>
        <authorList>
            <person name="Varga T."/>
            <person name="Krizsan K."/>
            <person name="Foldi C."/>
            <person name="Dima B."/>
            <person name="Sanchez-Garcia M."/>
            <person name="Sanchez-Ramirez S."/>
            <person name="Szollosi G.J."/>
            <person name="Szarkandi J.G."/>
            <person name="Papp V."/>
            <person name="Albert L."/>
            <person name="Andreopoulos W."/>
            <person name="Angelini C."/>
            <person name="Antonin V."/>
            <person name="Barry K.W."/>
            <person name="Bougher N.L."/>
            <person name="Buchanan P."/>
            <person name="Buyck B."/>
            <person name="Bense V."/>
            <person name="Catcheside P."/>
            <person name="Chovatia M."/>
            <person name="Cooper J."/>
            <person name="Damon W."/>
            <person name="Desjardin D."/>
            <person name="Finy P."/>
            <person name="Geml J."/>
            <person name="Haridas S."/>
            <person name="Hughes K."/>
            <person name="Justo A."/>
            <person name="Karasinski D."/>
            <person name="Kautmanova I."/>
            <person name="Kiss B."/>
            <person name="Kocsube S."/>
            <person name="Kotiranta H."/>
            <person name="LaButti K.M."/>
            <person name="Lechner B.E."/>
            <person name="Liimatainen K."/>
            <person name="Lipzen A."/>
            <person name="Lukacs Z."/>
            <person name="Mihaltcheva S."/>
            <person name="Morgado L.N."/>
            <person name="Niskanen T."/>
            <person name="Noordeloos M.E."/>
            <person name="Ohm R.A."/>
            <person name="Ortiz-Santana B."/>
            <person name="Ovrebo C."/>
            <person name="Racz N."/>
            <person name="Riley R."/>
            <person name="Savchenko A."/>
            <person name="Shiryaev A."/>
            <person name="Soop K."/>
            <person name="Spirin V."/>
            <person name="Szebenyi C."/>
            <person name="Tomsovsky M."/>
            <person name="Tulloss R.E."/>
            <person name="Uehling J."/>
            <person name="Grigoriev I.V."/>
            <person name="Vagvolgyi C."/>
            <person name="Papp T."/>
            <person name="Martin F.M."/>
            <person name="Miettinen O."/>
            <person name="Hibbett D.S."/>
            <person name="Nagy L.G."/>
        </authorList>
    </citation>
    <scope>NUCLEOTIDE SEQUENCE [LARGE SCALE GENOMIC DNA]</scope>
    <source>
        <strain evidence="1 2">NL-1719</strain>
    </source>
</reference>
<keyword evidence="2" id="KW-1185">Reference proteome</keyword>
<evidence type="ECO:0000313" key="1">
    <source>
        <dbReference type="EMBL" id="TFK77177.1"/>
    </source>
</evidence>
<organism evidence="1 2">
    <name type="scientific">Pluteus cervinus</name>
    <dbReference type="NCBI Taxonomy" id="181527"/>
    <lineage>
        <taxon>Eukaryota</taxon>
        <taxon>Fungi</taxon>
        <taxon>Dikarya</taxon>
        <taxon>Basidiomycota</taxon>
        <taxon>Agaricomycotina</taxon>
        <taxon>Agaricomycetes</taxon>
        <taxon>Agaricomycetidae</taxon>
        <taxon>Agaricales</taxon>
        <taxon>Pluteineae</taxon>
        <taxon>Pluteaceae</taxon>
        <taxon>Pluteus</taxon>
    </lineage>
</organism>
<evidence type="ECO:0000313" key="2">
    <source>
        <dbReference type="Proteomes" id="UP000308600"/>
    </source>
</evidence>